<dbReference type="Pfam" id="PF08332">
    <property type="entry name" value="CaMKII_AD"/>
    <property type="match status" value="1"/>
</dbReference>
<dbReference type="GO" id="GO:0004683">
    <property type="term" value="F:calcium/calmodulin-dependent protein kinase activity"/>
    <property type="evidence" value="ECO:0007669"/>
    <property type="project" value="InterPro"/>
</dbReference>
<dbReference type="EMBL" id="GBEZ01018463">
    <property type="protein sequence ID" value="JAC67975.1"/>
    <property type="molecule type" value="Transcribed_RNA"/>
</dbReference>
<dbReference type="SUPFAM" id="SSF54427">
    <property type="entry name" value="NTF2-like"/>
    <property type="match status" value="1"/>
</dbReference>
<feature type="domain" description="Calcium/calmodulin-dependent protein kinase II association-domain" evidence="2">
    <location>
        <begin position="67"/>
        <end position="190"/>
    </location>
</feature>
<keyword evidence="3" id="KW-0418">Kinase</keyword>
<dbReference type="GO" id="GO:0005516">
    <property type="term" value="F:calmodulin binding"/>
    <property type="evidence" value="ECO:0007669"/>
    <property type="project" value="InterPro"/>
</dbReference>
<evidence type="ECO:0000256" key="1">
    <source>
        <dbReference type="SAM" id="MobiDB-lite"/>
    </source>
</evidence>
<dbReference type="InterPro" id="IPR013543">
    <property type="entry name" value="Ca/CaM-dep_prot_kinase-assoc"/>
</dbReference>
<dbReference type="Gene3D" id="3.10.450.50">
    <property type="match status" value="1"/>
</dbReference>
<keyword evidence="3" id="KW-0808">Transferase</keyword>
<evidence type="ECO:0000313" key="3">
    <source>
        <dbReference type="EMBL" id="JAC67975.1"/>
    </source>
</evidence>
<protein>
    <submittedName>
        <fullName evidence="3">Calcium/calmodulin-dependent protein kinase (CaM kinase) II</fullName>
    </submittedName>
</protein>
<evidence type="ECO:0000259" key="2">
    <source>
        <dbReference type="Pfam" id="PF08332"/>
    </source>
</evidence>
<accession>A0A061RBF3</accession>
<feature type="compositionally biased region" description="Polar residues" evidence="1">
    <location>
        <begin position="27"/>
        <end position="37"/>
    </location>
</feature>
<sequence>MDSAGRPGRWEPRSDSDSEADEPVTFRQGTPGSFSRNTPPPDPSKGRSSYNDPKIALTAKRTERSTEADIVEITQRLLNCIALGDFATYKELCDPSLSCFEPEACGSLVQGLDFHKHYFDIPRTSIPANQTISSPHVKLLGNEAAVIGYTRLQQKYNPEDKTSETVASEETRVWQVKNGKWVNVHFHRSNPSLKSP</sequence>
<reference evidence="3" key="1">
    <citation type="submission" date="2014-05" db="EMBL/GenBank/DDBJ databases">
        <title>The transcriptome of the halophilic microalga Tetraselmis sp. GSL018 isolated from the Great Salt Lake, Utah.</title>
        <authorList>
            <person name="Jinkerson R.E."/>
            <person name="D'Adamo S."/>
            <person name="Posewitz M.C."/>
        </authorList>
    </citation>
    <scope>NUCLEOTIDE SEQUENCE</scope>
    <source>
        <strain evidence="3">GSL018</strain>
    </source>
</reference>
<name>A0A061RBF3_9CHLO</name>
<gene>
    <name evidence="3" type="primary">CAMK2</name>
    <name evidence="3" type="ORF">TSPGSL018_9822</name>
</gene>
<proteinExistence type="predicted"/>
<dbReference type="InterPro" id="IPR032710">
    <property type="entry name" value="NTF2-like_dom_sf"/>
</dbReference>
<feature type="region of interest" description="Disordered" evidence="1">
    <location>
        <begin position="1"/>
        <end position="53"/>
    </location>
</feature>
<organism evidence="3">
    <name type="scientific">Tetraselmis sp. GSL018</name>
    <dbReference type="NCBI Taxonomy" id="582737"/>
    <lineage>
        <taxon>Eukaryota</taxon>
        <taxon>Viridiplantae</taxon>
        <taxon>Chlorophyta</taxon>
        <taxon>core chlorophytes</taxon>
        <taxon>Chlorodendrophyceae</taxon>
        <taxon>Chlorodendrales</taxon>
        <taxon>Chlorodendraceae</taxon>
        <taxon>Tetraselmis</taxon>
    </lineage>
</organism>
<dbReference type="AlphaFoldDB" id="A0A061RBF3"/>